<sequence length="404" mass="43974">MNFASSRTWAGIGFSLLFLINAGLVIAGLFFDYLWCTLSGIVLSLVQLWLYDRFSRNQKALAEHSFLSDFDLQLVISRSRPSVSSSGTNANGFAFDAGHKLVQCCDTTMLMAGNKLFTEVGTGNCRLPYRMNLLNIGSLNIAALDKGSLLALSRSAKMSDCAVNTGVLGIVPELLRGGSDLIWRMDRLDASYRNKDGSFNEAAFRRAANRPYIKMIEIKIKAVHFLPDVSEISLNRLIIFLERLKILSGGKPTGVCVAVTDHALVARLCRLMAANIIYLDFVTLESAQEKNAFTALFTAIDAVRLAIAEYRLPTKIIASGDLARERDILQAIGYGAHACYSVRPFQVALGAARGFIKSTTNSKVAAVTAFHQNTLAATIRLITACAAKQTTACDEAPINAVQLN</sequence>
<gene>
    <name evidence="2" type="ORF">NPE20_08775</name>
</gene>
<proteinExistence type="predicted"/>
<dbReference type="RefSeq" id="WP_256538232.1">
    <property type="nucleotide sequence ID" value="NZ_JANHOH010000001.1"/>
</dbReference>
<dbReference type="Gene3D" id="3.20.20.70">
    <property type="entry name" value="Aldolase class I"/>
    <property type="match status" value="1"/>
</dbReference>
<comment type="caution">
    <text evidence="2">The sequence shown here is derived from an EMBL/GenBank/DDBJ whole genome shotgun (WGS) entry which is preliminary data.</text>
</comment>
<evidence type="ECO:0000256" key="1">
    <source>
        <dbReference type="SAM" id="Phobius"/>
    </source>
</evidence>
<dbReference type="SUPFAM" id="SSF51395">
    <property type="entry name" value="FMN-linked oxidoreductases"/>
    <property type="match status" value="1"/>
</dbReference>
<evidence type="ECO:0000313" key="3">
    <source>
        <dbReference type="Proteomes" id="UP001204376"/>
    </source>
</evidence>
<protein>
    <recommendedName>
        <fullName evidence="4">EAL domain-containing protein</fullName>
    </recommendedName>
</protein>
<keyword evidence="3" id="KW-1185">Reference proteome</keyword>
<reference evidence="2 3" key="1">
    <citation type="submission" date="2022-07" db="EMBL/GenBank/DDBJ databases">
        <title>Mucilaginibacter sp. JC4.</title>
        <authorList>
            <person name="Le V."/>
            <person name="Ko S.-R."/>
            <person name="Ahn C.-Y."/>
            <person name="Oh H.-M."/>
        </authorList>
    </citation>
    <scope>NUCLEOTIDE SEQUENCE [LARGE SCALE GENOMIC DNA]</scope>
    <source>
        <strain evidence="2 3">JC4</strain>
    </source>
</reference>
<dbReference type="Proteomes" id="UP001204376">
    <property type="component" value="Unassembled WGS sequence"/>
</dbReference>
<name>A0ABT1T0D5_9SPHI</name>
<dbReference type="EMBL" id="JANHOH010000001">
    <property type="protein sequence ID" value="MCQ6958049.1"/>
    <property type="molecule type" value="Genomic_DNA"/>
</dbReference>
<keyword evidence="1" id="KW-0472">Membrane</keyword>
<evidence type="ECO:0000313" key="2">
    <source>
        <dbReference type="EMBL" id="MCQ6958049.1"/>
    </source>
</evidence>
<keyword evidence="1" id="KW-1133">Transmembrane helix</keyword>
<feature type="transmembrane region" description="Helical" evidence="1">
    <location>
        <begin position="9"/>
        <end position="27"/>
    </location>
</feature>
<evidence type="ECO:0008006" key="4">
    <source>
        <dbReference type="Google" id="ProtNLM"/>
    </source>
</evidence>
<organism evidence="2 3">
    <name type="scientific">Mucilaginibacter aquariorum</name>
    <dbReference type="NCBI Taxonomy" id="2967225"/>
    <lineage>
        <taxon>Bacteria</taxon>
        <taxon>Pseudomonadati</taxon>
        <taxon>Bacteroidota</taxon>
        <taxon>Sphingobacteriia</taxon>
        <taxon>Sphingobacteriales</taxon>
        <taxon>Sphingobacteriaceae</taxon>
        <taxon>Mucilaginibacter</taxon>
    </lineage>
</organism>
<dbReference type="InterPro" id="IPR013785">
    <property type="entry name" value="Aldolase_TIM"/>
</dbReference>
<accession>A0ABT1T0D5</accession>
<keyword evidence="1" id="KW-0812">Transmembrane</keyword>